<accession>A0A6I8LN59</accession>
<sequence length="191" mass="21037">MPEAGNARSLVMRSRIIEGAVEVVADDGVAASTAVIAKRVGVAQGSVFHHFETKAGLLDAVFAVLKKELRAAVIADLDDALPLDDKLWLIWRRWTDWGTRNPARRRALLLIGVSEYVSSQTRQESELESVVGVELFQEASRTGVLRQQPIRFVGALVEAVANSTMDMMALEPARADEYRLAGYRAMRNMLG</sequence>
<feature type="domain" description="HTH tetR-type" evidence="3">
    <location>
        <begin position="10"/>
        <end position="69"/>
    </location>
</feature>
<evidence type="ECO:0000313" key="5">
    <source>
        <dbReference type="Proteomes" id="UP000399805"/>
    </source>
</evidence>
<dbReference type="AlphaFoldDB" id="A0A6I8LN59"/>
<dbReference type="GO" id="GO:0006355">
    <property type="term" value="P:regulation of DNA-templated transcription"/>
    <property type="evidence" value="ECO:0007669"/>
    <property type="project" value="UniProtKB-ARBA"/>
</dbReference>
<dbReference type="PANTHER" id="PTHR30055:SF222">
    <property type="entry name" value="REGULATORY PROTEIN"/>
    <property type="match status" value="1"/>
</dbReference>
<proteinExistence type="predicted"/>
<feature type="DNA-binding region" description="H-T-H motif" evidence="2">
    <location>
        <begin position="32"/>
        <end position="51"/>
    </location>
</feature>
<evidence type="ECO:0000259" key="3">
    <source>
        <dbReference type="PROSITE" id="PS50977"/>
    </source>
</evidence>
<dbReference type="PROSITE" id="PS50977">
    <property type="entry name" value="HTH_TETR_2"/>
    <property type="match status" value="1"/>
</dbReference>
<dbReference type="PROSITE" id="PS01081">
    <property type="entry name" value="HTH_TETR_1"/>
    <property type="match status" value="1"/>
</dbReference>
<protein>
    <recommendedName>
        <fullName evidence="3">HTH tetR-type domain-containing protein</fullName>
    </recommendedName>
</protein>
<reference evidence="4 5" key="1">
    <citation type="submission" date="2019-09" db="EMBL/GenBank/DDBJ databases">
        <authorList>
            <person name="Leyn A S."/>
        </authorList>
    </citation>
    <scope>NUCLEOTIDE SEQUENCE [LARGE SCALE GENOMIC DNA]</scope>
    <source>
        <strain evidence="4">AA231_1</strain>
    </source>
</reference>
<dbReference type="GO" id="GO:0003677">
    <property type="term" value="F:DNA binding"/>
    <property type="evidence" value="ECO:0007669"/>
    <property type="project" value="UniProtKB-UniRule"/>
</dbReference>
<dbReference type="EMBL" id="CABVGP010000001">
    <property type="protein sequence ID" value="VVJ18432.1"/>
    <property type="molecule type" value="Genomic_DNA"/>
</dbReference>
<dbReference type="InterPro" id="IPR050109">
    <property type="entry name" value="HTH-type_TetR-like_transc_reg"/>
</dbReference>
<organism evidence="4 5">
    <name type="scientific">Amycolatopsis camponoti</name>
    <dbReference type="NCBI Taxonomy" id="2606593"/>
    <lineage>
        <taxon>Bacteria</taxon>
        <taxon>Bacillati</taxon>
        <taxon>Actinomycetota</taxon>
        <taxon>Actinomycetes</taxon>
        <taxon>Pseudonocardiales</taxon>
        <taxon>Pseudonocardiaceae</taxon>
        <taxon>Amycolatopsis</taxon>
    </lineage>
</organism>
<dbReference type="Gene3D" id="1.10.357.10">
    <property type="entry name" value="Tetracycline Repressor, domain 2"/>
    <property type="match status" value="1"/>
</dbReference>
<keyword evidence="5" id="KW-1185">Reference proteome</keyword>
<dbReference type="SUPFAM" id="SSF46689">
    <property type="entry name" value="Homeodomain-like"/>
    <property type="match status" value="1"/>
</dbReference>
<dbReference type="InterPro" id="IPR023772">
    <property type="entry name" value="DNA-bd_HTH_TetR-type_CS"/>
</dbReference>
<gene>
    <name evidence="4" type="ORF">AA23TX_03453</name>
</gene>
<dbReference type="InterPro" id="IPR009057">
    <property type="entry name" value="Homeodomain-like_sf"/>
</dbReference>
<dbReference type="PRINTS" id="PR00455">
    <property type="entry name" value="HTHTETR"/>
</dbReference>
<dbReference type="Pfam" id="PF00440">
    <property type="entry name" value="TetR_N"/>
    <property type="match status" value="1"/>
</dbReference>
<keyword evidence="1 2" id="KW-0238">DNA-binding</keyword>
<evidence type="ECO:0000313" key="4">
    <source>
        <dbReference type="EMBL" id="VVJ18432.1"/>
    </source>
</evidence>
<evidence type="ECO:0000256" key="1">
    <source>
        <dbReference type="ARBA" id="ARBA00023125"/>
    </source>
</evidence>
<evidence type="ECO:0000256" key="2">
    <source>
        <dbReference type="PROSITE-ProRule" id="PRU00335"/>
    </source>
</evidence>
<dbReference type="InterPro" id="IPR001647">
    <property type="entry name" value="HTH_TetR"/>
</dbReference>
<dbReference type="PANTHER" id="PTHR30055">
    <property type="entry name" value="HTH-TYPE TRANSCRIPTIONAL REGULATOR RUTR"/>
    <property type="match status" value="1"/>
</dbReference>
<dbReference type="Proteomes" id="UP000399805">
    <property type="component" value="Unassembled WGS sequence"/>
</dbReference>
<name>A0A6I8LN59_9PSEU</name>